<dbReference type="RefSeq" id="WP_122936865.1">
    <property type="nucleotide sequence ID" value="NZ_JBHSNT010000003.1"/>
</dbReference>
<dbReference type="Gene3D" id="3.30.450.150">
    <property type="entry name" value="Haem-degrading domain"/>
    <property type="match status" value="1"/>
</dbReference>
<dbReference type="OrthoDB" id="9815315at2"/>
<comment type="caution">
    <text evidence="1">The sequence shown here is derived from an EMBL/GenBank/DDBJ whole genome shotgun (WGS) entry which is preliminary data.</text>
</comment>
<evidence type="ECO:0000313" key="1">
    <source>
        <dbReference type="EMBL" id="RNB49733.1"/>
    </source>
</evidence>
<dbReference type="PANTHER" id="PTHR28255:SF1">
    <property type="entry name" value="UPF0303 PROTEIN YBR137W"/>
    <property type="match status" value="1"/>
</dbReference>
<dbReference type="Pfam" id="PF03928">
    <property type="entry name" value="HbpS-like"/>
    <property type="match status" value="1"/>
</dbReference>
<protein>
    <recommendedName>
        <fullName evidence="3">Heme-degrading domain-containing protein</fullName>
    </recommendedName>
</protein>
<evidence type="ECO:0008006" key="3">
    <source>
        <dbReference type="Google" id="ProtNLM"/>
    </source>
</evidence>
<keyword evidence="2" id="KW-1185">Reference proteome</keyword>
<reference evidence="1 2" key="1">
    <citation type="submission" date="2018-10" db="EMBL/GenBank/DDBJ databases">
        <title>Isolation, diversity and antibacterial activity of antinobacteria from the wheat rhizosphere soil.</title>
        <authorList>
            <person name="Sun T."/>
        </authorList>
    </citation>
    <scope>NUCLEOTIDE SEQUENCE [LARGE SCALE GENOMIC DNA]</scope>
    <source>
        <strain evidence="1 2">SJ-23</strain>
    </source>
</reference>
<sequence length="168" mass="17950">MPNHDPERLAELEAEQHELVFPAFDHADAWRLGCRITETALEAEHPVVIDIRRPGLVLFRAALAGSAPDQEEWVRGKSAVVFRMDASTALVAERLAARGMDPTRGWLPFPEYAVAGGSVPVRVAGVGVVAAVTVSGLASDDDHRLVVDGMRAYLDEVAGADAAGDDGR</sequence>
<dbReference type="SUPFAM" id="SSF143744">
    <property type="entry name" value="GlcG-like"/>
    <property type="match status" value="1"/>
</dbReference>
<organism evidence="1 2">
    <name type="scientific">Agromyces tardus</name>
    <dbReference type="NCBI Taxonomy" id="2583849"/>
    <lineage>
        <taxon>Bacteria</taxon>
        <taxon>Bacillati</taxon>
        <taxon>Actinomycetota</taxon>
        <taxon>Actinomycetes</taxon>
        <taxon>Micrococcales</taxon>
        <taxon>Microbacteriaceae</taxon>
        <taxon>Agromyces</taxon>
    </lineage>
</organism>
<dbReference type="AlphaFoldDB" id="A0A3M8AEU5"/>
<evidence type="ECO:0000313" key="2">
    <source>
        <dbReference type="Proteomes" id="UP000275048"/>
    </source>
</evidence>
<dbReference type="EMBL" id="RHHB01000015">
    <property type="protein sequence ID" value="RNB49733.1"/>
    <property type="molecule type" value="Genomic_DNA"/>
</dbReference>
<dbReference type="PIRSF" id="PIRSF008757">
    <property type="entry name" value="UCP008757"/>
    <property type="match status" value="1"/>
</dbReference>
<proteinExistence type="predicted"/>
<gene>
    <name evidence="1" type="ORF">EDM22_09775</name>
</gene>
<dbReference type="PANTHER" id="PTHR28255">
    <property type="match status" value="1"/>
</dbReference>
<dbReference type="InterPro" id="IPR010371">
    <property type="entry name" value="YBR137W-like"/>
</dbReference>
<dbReference type="InterPro" id="IPR005624">
    <property type="entry name" value="PduO/GlcC-like"/>
</dbReference>
<dbReference type="InterPro" id="IPR038084">
    <property type="entry name" value="PduO/GlcC-like_sf"/>
</dbReference>
<name>A0A3M8AEU5_9MICO</name>
<dbReference type="Proteomes" id="UP000275048">
    <property type="component" value="Unassembled WGS sequence"/>
</dbReference>
<accession>A0A3M8AEU5</accession>